<evidence type="ECO:0000313" key="4">
    <source>
        <dbReference type="EMBL" id="MET3693353.1"/>
    </source>
</evidence>
<keyword evidence="1" id="KW-0175">Coiled coil</keyword>
<dbReference type="PANTHER" id="PTHR32309">
    <property type="entry name" value="TYROSINE-PROTEIN KINASE"/>
    <property type="match status" value="1"/>
</dbReference>
<organism evidence="4 5">
    <name type="scientific">Methylobacterium goesingense</name>
    <dbReference type="NCBI Taxonomy" id="243690"/>
    <lineage>
        <taxon>Bacteria</taxon>
        <taxon>Pseudomonadati</taxon>
        <taxon>Pseudomonadota</taxon>
        <taxon>Alphaproteobacteria</taxon>
        <taxon>Hyphomicrobiales</taxon>
        <taxon>Methylobacteriaceae</taxon>
        <taxon>Methylobacterium</taxon>
    </lineage>
</organism>
<keyword evidence="3" id="KW-1133">Transmembrane helix</keyword>
<evidence type="ECO:0000256" key="1">
    <source>
        <dbReference type="SAM" id="Coils"/>
    </source>
</evidence>
<proteinExistence type="predicted"/>
<feature type="transmembrane region" description="Helical" evidence="3">
    <location>
        <begin position="126"/>
        <end position="148"/>
    </location>
</feature>
<sequence>MSTEPGQHAARVSPLLSVLRQRRGAGRTPADAASVEPAAPGDPAEDPREEAGPAEPESVARWLEGRPVNRKASTKPPILREVTALAGEAETARRVAEAPVRPLPGLPDQASHLAGRRARRQRQRRGILLSFIALVVLPTLAAALYYGFVAADQYVSEVKFALRSVERNGGHDSASVVSGVPNALAGNTDSFIIADYITTRQFVDEVQRKIDLRRIFSNPAADAYSRFDPAAPIEALVSHWRAMVMSRYDLSTGILTVKVRAYTPEDSYRLAQTVIDGSERLANELTDRGRRDFVRFAETEVQKAEARLRGARDALGHFRRTEGTYDPVRVAMSNADLLAKLRSDLASLRAEASALSASMQPNAPMIQTLTGRIKATEQQIRSVEAEGQRNGQGLGADMGSMVARYASLESEQTFAEKSYGMAMDALQAARGLADRQQIYLATFARPALAESAQFPNRPASIAVVAGFALLVWLTGLLLVLGIRDHMR</sequence>
<evidence type="ECO:0000313" key="5">
    <source>
        <dbReference type="Proteomes" id="UP001549145"/>
    </source>
</evidence>
<name>A0ABV2L694_9HYPH</name>
<gene>
    <name evidence="4" type="ORF">ABID43_002900</name>
</gene>
<evidence type="ECO:0000256" key="2">
    <source>
        <dbReference type="SAM" id="MobiDB-lite"/>
    </source>
</evidence>
<keyword evidence="3" id="KW-0812">Transmembrane</keyword>
<comment type="caution">
    <text evidence="4">The sequence shown here is derived from an EMBL/GenBank/DDBJ whole genome shotgun (WGS) entry which is preliminary data.</text>
</comment>
<reference evidence="4 5" key="1">
    <citation type="submission" date="2024-06" db="EMBL/GenBank/DDBJ databases">
        <title>Genomic Encyclopedia of Type Strains, Phase IV (KMG-IV): sequencing the most valuable type-strain genomes for metagenomic binning, comparative biology and taxonomic classification.</title>
        <authorList>
            <person name="Goeker M."/>
        </authorList>
    </citation>
    <scope>NUCLEOTIDE SEQUENCE [LARGE SCALE GENOMIC DNA]</scope>
    <source>
        <strain evidence="4 5">DSM 21331</strain>
    </source>
</reference>
<evidence type="ECO:0000256" key="3">
    <source>
        <dbReference type="SAM" id="Phobius"/>
    </source>
</evidence>
<dbReference type="RefSeq" id="WP_238281445.1">
    <property type="nucleotide sequence ID" value="NZ_BPQL01000123.1"/>
</dbReference>
<feature type="transmembrane region" description="Helical" evidence="3">
    <location>
        <begin position="461"/>
        <end position="482"/>
    </location>
</feature>
<keyword evidence="5" id="KW-1185">Reference proteome</keyword>
<dbReference type="EMBL" id="JBEPMM010000007">
    <property type="protein sequence ID" value="MET3693353.1"/>
    <property type="molecule type" value="Genomic_DNA"/>
</dbReference>
<protein>
    <submittedName>
        <fullName evidence="4">Capsular polysaccharide transport system permease protein</fullName>
    </submittedName>
</protein>
<feature type="region of interest" description="Disordered" evidence="2">
    <location>
        <begin position="1"/>
        <end position="75"/>
    </location>
</feature>
<feature type="coiled-coil region" evidence="1">
    <location>
        <begin position="338"/>
        <end position="386"/>
    </location>
</feature>
<accession>A0ABV2L694</accession>
<dbReference type="Proteomes" id="UP001549145">
    <property type="component" value="Unassembled WGS sequence"/>
</dbReference>
<dbReference type="InterPro" id="IPR050445">
    <property type="entry name" value="Bact_polysacc_biosynth/exp"/>
</dbReference>
<keyword evidence="3" id="KW-0472">Membrane</keyword>
<dbReference type="PANTHER" id="PTHR32309:SF13">
    <property type="entry name" value="FERRIC ENTEROBACTIN TRANSPORT PROTEIN FEPE"/>
    <property type="match status" value="1"/>
</dbReference>